<protein>
    <submittedName>
        <fullName evidence="3">(African queen) hypothetical protein</fullName>
    </submittedName>
</protein>
<comment type="caution">
    <text evidence="3">The sequence shown here is derived from an EMBL/GenBank/DDBJ whole genome shotgun (WGS) entry which is preliminary data.</text>
</comment>
<keyword evidence="1" id="KW-0175">Coiled coil</keyword>
<keyword evidence="4" id="KW-1185">Reference proteome</keyword>
<organism evidence="3 4">
    <name type="scientific">Danaus chrysippus</name>
    <name type="common">African queen</name>
    <dbReference type="NCBI Taxonomy" id="151541"/>
    <lineage>
        <taxon>Eukaryota</taxon>
        <taxon>Metazoa</taxon>
        <taxon>Ecdysozoa</taxon>
        <taxon>Arthropoda</taxon>
        <taxon>Hexapoda</taxon>
        <taxon>Insecta</taxon>
        <taxon>Pterygota</taxon>
        <taxon>Neoptera</taxon>
        <taxon>Endopterygota</taxon>
        <taxon>Lepidoptera</taxon>
        <taxon>Glossata</taxon>
        <taxon>Ditrysia</taxon>
        <taxon>Papilionoidea</taxon>
        <taxon>Nymphalidae</taxon>
        <taxon>Danainae</taxon>
        <taxon>Danaini</taxon>
        <taxon>Danaina</taxon>
        <taxon>Danaus</taxon>
        <taxon>Anosia</taxon>
    </lineage>
</organism>
<gene>
    <name evidence="3" type="ORF">DCHRY22_LOCUS11775</name>
</gene>
<feature type="region of interest" description="Disordered" evidence="2">
    <location>
        <begin position="230"/>
        <end position="250"/>
    </location>
</feature>
<name>A0A8J2R0W4_9NEOP</name>
<dbReference type="Proteomes" id="UP000789524">
    <property type="component" value="Unassembled WGS sequence"/>
</dbReference>
<proteinExistence type="predicted"/>
<feature type="region of interest" description="Disordered" evidence="2">
    <location>
        <begin position="292"/>
        <end position="336"/>
    </location>
</feature>
<dbReference type="OrthoDB" id="5981048at2759"/>
<sequence>MIDLAIGTPEVGVVDFGMLQTILHCLAQQLKVLGKNVELRGSVALLPVGRENVHTISISEYPVEADDKVPKEKTDLSRTSSVTDTILVVVTQTSPTRGPSPTLPAAQDVTAEKLSLVTTSKFNILENTVNDLKDRVYGSMPKNEDILEEVRSQTNLKAITDMWTSLNVSSRLEAAEAGLAKLSSLVQDLISENAALQERLDASPSVAPSTMAPRVSIAPVPVVSTIAPPTAAPSSVAPPTAAPSMAGQPSFDTLATKEDLKHLQAYLERIRSDLDNVTNTLYSAMADMQAGLGEEAPRPPTPPPTTVVSTTEPPPPPAPKSVPSIAGRRKSDFPRQSFSQITGSLMERINDLEKRINICCQDIGKNDGVLQDQINSFQDQLDFLHKEVGQLRSVQSEALSPDLVKDLQG</sequence>
<feature type="compositionally biased region" description="Low complexity" evidence="2">
    <location>
        <begin position="230"/>
        <end position="244"/>
    </location>
</feature>
<dbReference type="AlphaFoldDB" id="A0A8J2R0W4"/>
<evidence type="ECO:0000313" key="4">
    <source>
        <dbReference type="Proteomes" id="UP000789524"/>
    </source>
</evidence>
<evidence type="ECO:0000256" key="1">
    <source>
        <dbReference type="SAM" id="Coils"/>
    </source>
</evidence>
<dbReference type="EMBL" id="CAKASE010000074">
    <property type="protein sequence ID" value="CAG9575993.1"/>
    <property type="molecule type" value="Genomic_DNA"/>
</dbReference>
<reference evidence="3" key="1">
    <citation type="submission" date="2021-09" db="EMBL/GenBank/DDBJ databases">
        <authorList>
            <person name="Martin H S."/>
        </authorList>
    </citation>
    <scope>NUCLEOTIDE SEQUENCE</scope>
</reference>
<evidence type="ECO:0000313" key="3">
    <source>
        <dbReference type="EMBL" id="CAG9575993.1"/>
    </source>
</evidence>
<feature type="coiled-coil region" evidence="1">
    <location>
        <begin position="172"/>
        <end position="199"/>
    </location>
</feature>
<accession>A0A8J2R0W4</accession>
<evidence type="ECO:0000256" key="2">
    <source>
        <dbReference type="SAM" id="MobiDB-lite"/>
    </source>
</evidence>